<gene>
    <name evidence="2" type="ORF">E6C76_14970</name>
</gene>
<dbReference type="AlphaFoldDB" id="A0A4S4AVB5"/>
<keyword evidence="3" id="KW-1185">Reference proteome</keyword>
<reference evidence="2 3" key="1">
    <citation type="submission" date="2019-04" db="EMBL/GenBank/DDBJ databases">
        <title>Azoarcus nasutitermitis sp. nov. isolated from termite nest.</title>
        <authorList>
            <person name="Lin S.-Y."/>
            <person name="Hameed A."/>
            <person name="Hsu Y.-H."/>
            <person name="Young C.-C."/>
        </authorList>
    </citation>
    <scope>NUCLEOTIDE SEQUENCE [LARGE SCALE GENOMIC DNA]</scope>
    <source>
        <strain evidence="2 3">CC-YHH838</strain>
    </source>
</reference>
<evidence type="ECO:0000256" key="1">
    <source>
        <dbReference type="SAM" id="MobiDB-lite"/>
    </source>
</evidence>
<evidence type="ECO:0000313" key="2">
    <source>
        <dbReference type="EMBL" id="THF63878.1"/>
    </source>
</evidence>
<dbReference type="Pfam" id="PF09996">
    <property type="entry name" value="DUF2237"/>
    <property type="match status" value="1"/>
</dbReference>
<proteinExistence type="predicted"/>
<dbReference type="PANTHER" id="PTHR37466">
    <property type="entry name" value="SLR1628 PROTEIN"/>
    <property type="match status" value="1"/>
</dbReference>
<accession>A0A4S4AVB5</accession>
<organism evidence="2 3">
    <name type="scientific">Pseudothauera nasutitermitis</name>
    <dbReference type="NCBI Taxonomy" id="2565930"/>
    <lineage>
        <taxon>Bacteria</taxon>
        <taxon>Pseudomonadati</taxon>
        <taxon>Pseudomonadota</taxon>
        <taxon>Betaproteobacteria</taxon>
        <taxon>Rhodocyclales</taxon>
        <taxon>Zoogloeaceae</taxon>
        <taxon>Pseudothauera</taxon>
    </lineage>
</organism>
<sequence>MRGRVALAGGQSGRLPQRCDGVNSAPAPWSDAQKGRGRTSVSEQLVTNQKNVLGGPLLACSYAPLTGFFRTGCCETGSEDHGRHVVCTKVTEDFLAYSRRRGNDLSTPRPDLRFAGLRPGDRWCLCAHHWLEACEAGAAPPVILAATHRAALEVVALDVLRAYALDG</sequence>
<dbReference type="OrthoDB" id="9792525at2"/>
<feature type="region of interest" description="Disordered" evidence="1">
    <location>
        <begin position="1"/>
        <end position="38"/>
    </location>
</feature>
<dbReference type="Gene3D" id="3.30.56.110">
    <property type="entry name" value="Protein of unknown function DUF2237"/>
    <property type="match status" value="1"/>
</dbReference>
<dbReference type="Proteomes" id="UP000308430">
    <property type="component" value="Unassembled WGS sequence"/>
</dbReference>
<evidence type="ECO:0000313" key="3">
    <source>
        <dbReference type="Proteomes" id="UP000308430"/>
    </source>
</evidence>
<dbReference type="PANTHER" id="PTHR37466:SF1">
    <property type="entry name" value="SLR1628 PROTEIN"/>
    <property type="match status" value="1"/>
</dbReference>
<name>A0A4S4AVB5_9RHOO</name>
<dbReference type="EMBL" id="SSOC01000005">
    <property type="protein sequence ID" value="THF63878.1"/>
    <property type="molecule type" value="Genomic_DNA"/>
</dbReference>
<comment type="caution">
    <text evidence="2">The sequence shown here is derived from an EMBL/GenBank/DDBJ whole genome shotgun (WGS) entry which is preliminary data.</text>
</comment>
<protein>
    <submittedName>
        <fullName evidence="2">DUF2237 domain-containing protein</fullName>
    </submittedName>
</protein>
<dbReference type="InterPro" id="IPR018714">
    <property type="entry name" value="DUF2237"/>
</dbReference>